<accession>A0A9N9H9P8</accession>
<feature type="non-terminal residue" evidence="1">
    <location>
        <position position="1"/>
    </location>
</feature>
<dbReference type="Proteomes" id="UP000789572">
    <property type="component" value="Unassembled WGS sequence"/>
</dbReference>
<gene>
    <name evidence="1" type="ORF">POCULU_LOCUS10285</name>
</gene>
<dbReference type="AlphaFoldDB" id="A0A9N9H9P8"/>
<dbReference type="EMBL" id="CAJVPJ010004997">
    <property type="protein sequence ID" value="CAG8657584.1"/>
    <property type="molecule type" value="Genomic_DNA"/>
</dbReference>
<evidence type="ECO:0000313" key="2">
    <source>
        <dbReference type="Proteomes" id="UP000789572"/>
    </source>
</evidence>
<reference evidence="1" key="1">
    <citation type="submission" date="2021-06" db="EMBL/GenBank/DDBJ databases">
        <authorList>
            <person name="Kallberg Y."/>
            <person name="Tangrot J."/>
            <person name="Rosling A."/>
        </authorList>
    </citation>
    <scope>NUCLEOTIDE SEQUENCE</scope>
    <source>
        <strain evidence="1">IA702</strain>
    </source>
</reference>
<proteinExistence type="predicted"/>
<sequence length="41" mass="4352">SIGSNNDDVDDMIELVGDMAATSSSSVFSDTRFKSFTCVDS</sequence>
<evidence type="ECO:0000313" key="1">
    <source>
        <dbReference type="EMBL" id="CAG8657584.1"/>
    </source>
</evidence>
<keyword evidence="2" id="KW-1185">Reference proteome</keyword>
<protein>
    <submittedName>
        <fullName evidence="1">10144_t:CDS:1</fullName>
    </submittedName>
</protein>
<organism evidence="1 2">
    <name type="scientific">Paraglomus occultum</name>
    <dbReference type="NCBI Taxonomy" id="144539"/>
    <lineage>
        <taxon>Eukaryota</taxon>
        <taxon>Fungi</taxon>
        <taxon>Fungi incertae sedis</taxon>
        <taxon>Mucoromycota</taxon>
        <taxon>Glomeromycotina</taxon>
        <taxon>Glomeromycetes</taxon>
        <taxon>Paraglomerales</taxon>
        <taxon>Paraglomeraceae</taxon>
        <taxon>Paraglomus</taxon>
    </lineage>
</organism>
<name>A0A9N9H9P8_9GLOM</name>
<feature type="non-terminal residue" evidence="1">
    <location>
        <position position="41"/>
    </location>
</feature>
<comment type="caution">
    <text evidence="1">The sequence shown here is derived from an EMBL/GenBank/DDBJ whole genome shotgun (WGS) entry which is preliminary data.</text>
</comment>